<protein>
    <recommendedName>
        <fullName evidence="3">CRAL-TRIO domain-containing protein</fullName>
    </recommendedName>
</protein>
<dbReference type="SUPFAM" id="SSF52087">
    <property type="entry name" value="CRAL/TRIO domain"/>
    <property type="match status" value="1"/>
</dbReference>
<dbReference type="InterPro" id="IPR001251">
    <property type="entry name" value="CRAL-TRIO_dom"/>
</dbReference>
<feature type="transmembrane region" description="Helical" evidence="2">
    <location>
        <begin position="438"/>
        <end position="461"/>
    </location>
</feature>
<feature type="region of interest" description="Disordered" evidence="1">
    <location>
        <begin position="1"/>
        <end position="32"/>
    </location>
</feature>
<accession>A0A9W7CEW3</accession>
<dbReference type="InterPro" id="IPR051026">
    <property type="entry name" value="PI/PC_transfer"/>
</dbReference>
<dbReference type="InterPro" id="IPR036865">
    <property type="entry name" value="CRAL-TRIO_dom_sf"/>
</dbReference>
<evidence type="ECO:0000256" key="1">
    <source>
        <dbReference type="SAM" id="MobiDB-lite"/>
    </source>
</evidence>
<dbReference type="AlphaFoldDB" id="A0A9W7CEW3"/>
<name>A0A9W7CEW3_9STRA</name>
<evidence type="ECO:0000259" key="3">
    <source>
        <dbReference type="PROSITE" id="PS50191"/>
    </source>
</evidence>
<dbReference type="PROSITE" id="PS50191">
    <property type="entry name" value="CRAL_TRIO"/>
    <property type="match status" value="1"/>
</dbReference>
<sequence length="772" mass="85888">MSPPLSASKMSPHGSDSPREFMSPSNAHAWSGIVDPNEREGILTGTNDANDSTVRYGDKIRLFSRSKYIEEESNLEGGYVGYYFRSRKGAKGEEGLILNGKETQLAVLSPAGPEKEILYHEGEEVQAGGAAAERSPGSMTMPSPRNTIRGRAGSVSPHPGSLSPTKFRGGAKGIRRVVNAGNPPVKFYSDSVELVVTKSLRMNKKIGNPISNFKRGTSRVLGGYLTCEKVGFPLDFKIHRAPPSILTATTFSYHDSMRMHSFHNINWGEEIELTVPLDVNLVATQPVLSVTLSNGQYAMFNQSEVLKQPGKAFWVDVMGAPMGEPSRLLCQFDCFSGNDKLSPLSLVKSNRRFFLVTWASAVAVILSALGGFFVRRNKFVYVNPAYDRGGILSESDQGVWSYYTSSITSNDSISPIEGVCGTGEACADEKYLWSTTSVVVSCIIGSITSLLSATGLIFYIFGNRVFMLQFIEKIGRGWGLGGRKKHLAPFVAVLLGWETGLAKDAGKTPMKKGKFSFPDKYGAIDPTTGLPPLPERFLIAEEHDKDKALERWRDTLRWRNEKKADDVLNVPHPKFDAIKKYYPSFYHCRDKEGNMVYIERPGGVVLSRIKKNGITVDKLIWHYMYCIEYLWQKFSPLETDRLTTILDLKGVSILMVVGDVRNFIKGCISMTSTHYPARGHKLFIINSPGWLNRIWGWIKPMLNAQMEEKLKILTSGEKQAAELLKVIDGDNLPELFGGRNKTVIGESKYDKELRDWVVGVLEKEGMEMDTWV</sequence>
<dbReference type="EMBL" id="BRXZ01000076">
    <property type="protein sequence ID" value="GMI04498.1"/>
    <property type="molecule type" value="Genomic_DNA"/>
</dbReference>
<dbReference type="Gene3D" id="3.40.525.10">
    <property type="entry name" value="CRAL-TRIO lipid binding domain"/>
    <property type="match status" value="1"/>
</dbReference>
<reference evidence="4" key="1">
    <citation type="submission" date="2022-07" db="EMBL/GenBank/DDBJ databases">
        <title>Genome analysis of Parmales, a sister group of diatoms, reveals the evolutionary specialization of diatoms from phago-mixotrophs to photoautotrophs.</title>
        <authorList>
            <person name="Ban H."/>
            <person name="Sato S."/>
            <person name="Yoshikawa S."/>
            <person name="Kazumasa Y."/>
            <person name="Nakamura Y."/>
            <person name="Ichinomiya M."/>
            <person name="Saitoh K."/>
            <person name="Sato N."/>
            <person name="Blanc-Mathieu R."/>
            <person name="Endo H."/>
            <person name="Kuwata A."/>
            <person name="Ogata H."/>
        </authorList>
    </citation>
    <scope>NUCLEOTIDE SEQUENCE</scope>
</reference>
<dbReference type="PANTHER" id="PTHR45657:SF1">
    <property type="entry name" value="CRAL-TRIO DOMAIN-CONTAINING PROTEIN YKL091C-RELATED"/>
    <property type="match status" value="1"/>
</dbReference>
<feature type="compositionally biased region" description="Polar residues" evidence="1">
    <location>
        <begin position="137"/>
        <end position="146"/>
    </location>
</feature>
<comment type="caution">
    <text evidence="4">The sequence shown here is derived from an EMBL/GenBank/DDBJ whole genome shotgun (WGS) entry which is preliminary data.</text>
</comment>
<keyword evidence="2" id="KW-1133">Transmembrane helix</keyword>
<feature type="transmembrane region" description="Helical" evidence="2">
    <location>
        <begin position="353"/>
        <end position="374"/>
    </location>
</feature>
<dbReference type="OrthoDB" id="1434354at2759"/>
<proteinExistence type="predicted"/>
<evidence type="ECO:0000256" key="2">
    <source>
        <dbReference type="SAM" id="Phobius"/>
    </source>
</evidence>
<dbReference type="Pfam" id="PF00650">
    <property type="entry name" value="CRAL_TRIO"/>
    <property type="match status" value="1"/>
</dbReference>
<dbReference type="SUPFAM" id="SSF46938">
    <property type="entry name" value="CRAL/TRIO N-terminal domain"/>
    <property type="match status" value="1"/>
</dbReference>
<dbReference type="Proteomes" id="UP001165082">
    <property type="component" value="Unassembled WGS sequence"/>
</dbReference>
<evidence type="ECO:0000313" key="4">
    <source>
        <dbReference type="EMBL" id="GMI04498.1"/>
    </source>
</evidence>
<dbReference type="PANTHER" id="PTHR45657">
    <property type="entry name" value="CRAL-TRIO DOMAIN-CONTAINING PROTEIN YKL091C-RELATED"/>
    <property type="match status" value="1"/>
</dbReference>
<dbReference type="SMART" id="SM00516">
    <property type="entry name" value="SEC14"/>
    <property type="match status" value="1"/>
</dbReference>
<gene>
    <name evidence="4" type="ORF">TrRE_jg10285</name>
</gene>
<dbReference type="InterPro" id="IPR036273">
    <property type="entry name" value="CRAL/TRIO_N_dom_sf"/>
</dbReference>
<feature type="region of interest" description="Disordered" evidence="1">
    <location>
        <begin position="126"/>
        <end position="168"/>
    </location>
</feature>
<feature type="domain" description="CRAL-TRIO" evidence="3">
    <location>
        <begin position="574"/>
        <end position="744"/>
    </location>
</feature>
<organism evidence="4 5">
    <name type="scientific">Triparma retinervis</name>
    <dbReference type="NCBI Taxonomy" id="2557542"/>
    <lineage>
        <taxon>Eukaryota</taxon>
        <taxon>Sar</taxon>
        <taxon>Stramenopiles</taxon>
        <taxon>Ochrophyta</taxon>
        <taxon>Bolidophyceae</taxon>
        <taxon>Parmales</taxon>
        <taxon>Triparmaceae</taxon>
        <taxon>Triparma</taxon>
    </lineage>
</organism>
<dbReference type="CDD" id="cd00170">
    <property type="entry name" value="SEC14"/>
    <property type="match status" value="1"/>
</dbReference>
<keyword evidence="5" id="KW-1185">Reference proteome</keyword>
<evidence type="ECO:0000313" key="5">
    <source>
        <dbReference type="Proteomes" id="UP001165082"/>
    </source>
</evidence>
<keyword evidence="2" id="KW-0812">Transmembrane</keyword>
<keyword evidence="2" id="KW-0472">Membrane</keyword>